<evidence type="ECO:0000313" key="2">
    <source>
        <dbReference type="Proteomes" id="UP000320513"/>
    </source>
</evidence>
<dbReference type="RefSeq" id="WP_144950559.1">
    <property type="nucleotide sequence ID" value="NZ_VMQU01000126.1"/>
</dbReference>
<dbReference type="OrthoDB" id="4863226at2"/>
<protein>
    <submittedName>
        <fullName evidence="1">Transcriptional regulator</fullName>
    </submittedName>
</protein>
<accession>A0A557XEU6</accession>
<reference evidence="1 2" key="1">
    <citation type="submission" date="2019-07" db="EMBL/GenBank/DDBJ databases">
        <title>New Mycobacterium species.</title>
        <authorList>
            <person name="Tortoli E."/>
            <person name="Ghielmetti G."/>
            <person name="Friedel U."/>
            <person name="Trovato A."/>
        </authorList>
    </citation>
    <scope>NUCLEOTIDE SEQUENCE [LARGE SCALE GENOMIC DNA]</scope>
    <source>
        <strain evidence="1 2">16-83</strain>
    </source>
</reference>
<gene>
    <name evidence="1" type="ORF">FPZ47_22345</name>
</gene>
<comment type="caution">
    <text evidence="1">The sequence shown here is derived from an EMBL/GenBank/DDBJ whole genome shotgun (WGS) entry which is preliminary data.</text>
</comment>
<sequence>MDAADELADAVAAVGLKFVRADEANDPHADGVLVLPDNRQLLIEVKTSSLMTAKGLRDQLQRWSHQLRPNTVGVVVANRITADAREELRTAGWSWLDTRGHLRLAANGLLVDANVPAAMHTPRRREPFAGQVGIELASAMLLTPDRVVSIRPLATQIGRAPSSVSDTIAAFRDANLITPAGHPRTPELFWEIASRWKPTELAVANEPRDGSLLNALRVNLDDFDEPGWALSDSRAAAVYGAPIAIRSNHPPVLYVPDQQVMRRAAKLLAPVREHTTPTAVLRVAPTPLVCMHRQDPVDFPGNGNSEYWPMTRPLFVALDLAQDPGRGREILDSWTPPEPWSRVW</sequence>
<keyword evidence="2" id="KW-1185">Reference proteome</keyword>
<evidence type="ECO:0000313" key="1">
    <source>
        <dbReference type="EMBL" id="TVS84144.1"/>
    </source>
</evidence>
<name>A0A557XEU6_9MYCO</name>
<organism evidence="1 2">
    <name type="scientific">Mycobacterium helveticum</name>
    <dbReference type="NCBI Taxonomy" id="2592811"/>
    <lineage>
        <taxon>Bacteria</taxon>
        <taxon>Bacillati</taxon>
        <taxon>Actinomycetota</taxon>
        <taxon>Actinomycetes</taxon>
        <taxon>Mycobacteriales</taxon>
        <taxon>Mycobacteriaceae</taxon>
        <taxon>Mycobacterium</taxon>
    </lineage>
</organism>
<dbReference type="Proteomes" id="UP000320513">
    <property type="component" value="Unassembled WGS sequence"/>
</dbReference>
<dbReference type="AlphaFoldDB" id="A0A557XEU6"/>
<proteinExistence type="predicted"/>
<dbReference type="EMBL" id="VMQU01000126">
    <property type="protein sequence ID" value="TVS84144.1"/>
    <property type="molecule type" value="Genomic_DNA"/>
</dbReference>